<dbReference type="InterPro" id="IPR045922">
    <property type="entry name" value="DUF6341"/>
</dbReference>
<proteinExistence type="predicted"/>
<dbReference type="EMBL" id="FNEZ01000001">
    <property type="protein sequence ID" value="SDJ35215.1"/>
    <property type="molecule type" value="Genomic_DNA"/>
</dbReference>
<organism evidence="2 3">
    <name type="scientific">Flavobacterium noncentrifugens</name>
    <dbReference type="NCBI Taxonomy" id="1128970"/>
    <lineage>
        <taxon>Bacteria</taxon>
        <taxon>Pseudomonadati</taxon>
        <taxon>Bacteroidota</taxon>
        <taxon>Flavobacteriia</taxon>
        <taxon>Flavobacteriales</taxon>
        <taxon>Flavobacteriaceae</taxon>
        <taxon>Flavobacterium</taxon>
    </lineage>
</organism>
<keyword evidence="1" id="KW-0472">Membrane</keyword>
<feature type="transmembrane region" description="Helical" evidence="1">
    <location>
        <begin position="31"/>
        <end position="53"/>
    </location>
</feature>
<protein>
    <recommendedName>
        <fullName evidence="4">Uracil phosphoribosyltransferase</fullName>
    </recommendedName>
</protein>
<evidence type="ECO:0000256" key="1">
    <source>
        <dbReference type="SAM" id="Phobius"/>
    </source>
</evidence>
<evidence type="ECO:0000313" key="2">
    <source>
        <dbReference type="EMBL" id="SDJ35215.1"/>
    </source>
</evidence>
<keyword evidence="1" id="KW-0812">Transmembrane</keyword>
<keyword evidence="1" id="KW-1133">Transmembrane helix</keyword>
<evidence type="ECO:0008006" key="4">
    <source>
        <dbReference type="Google" id="ProtNLM"/>
    </source>
</evidence>
<dbReference type="AlphaFoldDB" id="A0A1G8T2K0"/>
<gene>
    <name evidence="2" type="ORF">SAMN04487935_0782</name>
</gene>
<dbReference type="Pfam" id="PF19868">
    <property type="entry name" value="DUF6341"/>
    <property type="match status" value="1"/>
</dbReference>
<dbReference type="Proteomes" id="UP000199580">
    <property type="component" value="Unassembled WGS sequence"/>
</dbReference>
<dbReference type="RefSeq" id="WP_091391983.1">
    <property type="nucleotide sequence ID" value="NZ_BKAI01000002.1"/>
</dbReference>
<keyword evidence="3" id="KW-1185">Reference proteome</keyword>
<reference evidence="2 3" key="1">
    <citation type="submission" date="2016-10" db="EMBL/GenBank/DDBJ databases">
        <authorList>
            <person name="de Groot N.N."/>
        </authorList>
    </citation>
    <scope>NUCLEOTIDE SEQUENCE [LARGE SCALE GENOMIC DNA]</scope>
    <source>
        <strain evidence="2 3">CGMCC 1.10076</strain>
    </source>
</reference>
<evidence type="ECO:0000313" key="3">
    <source>
        <dbReference type="Proteomes" id="UP000199580"/>
    </source>
</evidence>
<dbReference type="OrthoDB" id="1467828at2"/>
<dbReference type="STRING" id="1128970.SAMN04487935_0782"/>
<name>A0A1G8T2K0_9FLAO</name>
<sequence length="76" mass="9306">MRAFFEGIQWLFENVLFIPQNFLRKLELSHWFLANTINWIFMIICASFMVYWIKQLRLFDQKGEENQDTTAHSFLK</sequence>
<accession>A0A1G8T2K0</accession>